<dbReference type="InterPro" id="IPR021314">
    <property type="entry name" value="DUF2911"/>
</dbReference>
<keyword evidence="1" id="KW-0732">Signal</keyword>
<dbReference type="Proteomes" id="UP000808337">
    <property type="component" value="Unassembled WGS sequence"/>
</dbReference>
<proteinExistence type="predicted"/>
<dbReference type="EMBL" id="JADKGY010000029">
    <property type="protein sequence ID" value="MBK9984516.1"/>
    <property type="molecule type" value="Genomic_DNA"/>
</dbReference>
<feature type="signal peptide" evidence="1">
    <location>
        <begin position="1"/>
        <end position="20"/>
    </location>
</feature>
<comment type="caution">
    <text evidence="2">The sequence shown here is derived from an EMBL/GenBank/DDBJ whole genome shotgun (WGS) entry which is preliminary data.</text>
</comment>
<feature type="chain" id="PRO_5039149080" evidence="1">
    <location>
        <begin position="21"/>
        <end position="282"/>
    </location>
</feature>
<dbReference type="InterPro" id="IPR011990">
    <property type="entry name" value="TPR-like_helical_dom_sf"/>
</dbReference>
<gene>
    <name evidence="2" type="ORF">IPP15_19480</name>
</gene>
<dbReference type="Gene3D" id="1.25.40.10">
    <property type="entry name" value="Tetratricopeptide repeat domain"/>
    <property type="match status" value="1"/>
</dbReference>
<accession>A0A9D7SYG4</accession>
<dbReference type="Pfam" id="PF11138">
    <property type="entry name" value="DUF2911"/>
    <property type="match status" value="1"/>
</dbReference>
<sequence length="282" mass="30841">MKKTGILVLLTVLAINLMQAQIQTPAASPGAKVEQRIGLTDVTVEYSRPSVKKRAIFGGLVPYGEVWRTGANAATKITFSEDINFGGADVKKGSYALLTKPGMTTWTVMLYPHNSTDWTSYAGSDVTPVSVTATPYPLSKDMHVESLMMGFDNLTNSGGDFFVLWDNIYLPVAIKVGTDKVVEESISKVMAGPTAGDYYSAGNYYFTEGKDLNKALEWVNKSIAMGNEKYWVLRTKSLIQAGLGDKKGAIETATRSLELATQDSNKDYIRMNTASIAEWKKM</sequence>
<organism evidence="2 3">
    <name type="scientific">Candidatus Opimibacter skivensis</name>
    <dbReference type="NCBI Taxonomy" id="2982028"/>
    <lineage>
        <taxon>Bacteria</taxon>
        <taxon>Pseudomonadati</taxon>
        <taxon>Bacteroidota</taxon>
        <taxon>Saprospiria</taxon>
        <taxon>Saprospirales</taxon>
        <taxon>Saprospiraceae</taxon>
        <taxon>Candidatus Opimibacter</taxon>
    </lineage>
</organism>
<evidence type="ECO:0000256" key="1">
    <source>
        <dbReference type="SAM" id="SignalP"/>
    </source>
</evidence>
<evidence type="ECO:0000313" key="3">
    <source>
        <dbReference type="Proteomes" id="UP000808337"/>
    </source>
</evidence>
<name>A0A9D7SYG4_9BACT</name>
<dbReference type="AlphaFoldDB" id="A0A9D7SYG4"/>
<evidence type="ECO:0000313" key="2">
    <source>
        <dbReference type="EMBL" id="MBK9984516.1"/>
    </source>
</evidence>
<reference evidence="2 3" key="1">
    <citation type="submission" date="2020-10" db="EMBL/GenBank/DDBJ databases">
        <title>Connecting structure to function with the recovery of over 1000 high-quality activated sludge metagenome-assembled genomes encoding full-length rRNA genes using long-read sequencing.</title>
        <authorList>
            <person name="Singleton C.M."/>
            <person name="Petriglieri F."/>
            <person name="Kristensen J.M."/>
            <person name="Kirkegaard R.H."/>
            <person name="Michaelsen T.Y."/>
            <person name="Andersen M.H."/>
            <person name="Karst S.M."/>
            <person name="Dueholm M.S."/>
            <person name="Nielsen P.H."/>
            <person name="Albertsen M."/>
        </authorList>
    </citation>
    <scope>NUCLEOTIDE SEQUENCE [LARGE SCALE GENOMIC DNA]</scope>
    <source>
        <strain evidence="2">Ribe_18-Q3-R11-54_MAXAC.273</strain>
    </source>
</reference>
<protein>
    <submittedName>
        <fullName evidence="2">DUF2911 domain-containing protein</fullName>
    </submittedName>
</protein>